<sequence>MVDGSVLLSAEPSTVGCSGGPVTALCLTADEQEMLDGAQGPAVALAMRVVTSFARARGADRLVEIAHAHIDSCLYHGPVGLDFVRRLRELGGRVRVPTTLNVGALDLLHPSLVGEDPDVPELHTAGRELMTAYADLGARPTYTCAPYQHEARPGLGEHIAWAESNAIAFANSVLGARTDRYGDFLDICAALTGRAPYAGLHRDEQRAARLVLDCTDVPGIADPGELTVVGIGALLGRIAGTEVAAVVGLPSDLPEERLKALCAVAASTGSVALVHVVGRTPEATTLDAALHGRRAERVVTVTGEEVARELASLSTVPAGLVDAVCVGTPHASLAELGELARLATEGPVVRAGVRAVVNTSRGTFALAQEAGLVAALRSAGWTLLTDTCSYIAPVLPRGTRTVATDSGKWAAYAPANLGVDVVLTTTAGCVEASRTGFATGVGRHAG</sequence>
<organism evidence="4 5">
    <name type="scientific">Streptomyces viridochromogenes Tue57</name>
    <dbReference type="NCBI Taxonomy" id="1160705"/>
    <lineage>
        <taxon>Bacteria</taxon>
        <taxon>Bacillati</taxon>
        <taxon>Actinomycetota</taxon>
        <taxon>Actinomycetes</taxon>
        <taxon>Kitasatosporales</taxon>
        <taxon>Streptomycetaceae</taxon>
        <taxon>Streptomyces</taxon>
    </lineage>
</organism>
<dbReference type="InterPro" id="IPR007506">
    <property type="entry name" value="PMDh-L-like_dom"/>
</dbReference>
<name>L8P3N4_STRVR</name>
<dbReference type="PATRIC" id="fig|1160705.3.peg.7844"/>
<evidence type="ECO:0000256" key="2">
    <source>
        <dbReference type="ARBA" id="ARBA00023239"/>
    </source>
</evidence>
<protein>
    <submittedName>
        <fullName evidence="4">Putative aconitase subunit 1 (Precursor)</fullName>
    </submittedName>
</protein>
<accession>L8P3N4</accession>
<dbReference type="PANTHER" id="PTHR36577">
    <property type="entry name" value="DUF521 DOMAIN PROTEIN (AFU_ORTHOLOGUE AFUA_6G00490)"/>
    <property type="match status" value="1"/>
</dbReference>
<dbReference type="GO" id="GO:0016829">
    <property type="term" value="F:lyase activity"/>
    <property type="evidence" value="ECO:0007669"/>
    <property type="project" value="UniProtKB-KW"/>
</dbReference>
<evidence type="ECO:0000313" key="5">
    <source>
        <dbReference type="Proteomes" id="UP000011205"/>
    </source>
</evidence>
<dbReference type="Proteomes" id="UP000011205">
    <property type="component" value="Unassembled WGS sequence"/>
</dbReference>
<dbReference type="AlphaFoldDB" id="L8P3N4"/>
<dbReference type="EMBL" id="AMLP01000248">
    <property type="protein sequence ID" value="ELS51090.1"/>
    <property type="molecule type" value="Genomic_DNA"/>
</dbReference>
<evidence type="ECO:0000313" key="4">
    <source>
        <dbReference type="EMBL" id="ELS51090.1"/>
    </source>
</evidence>
<gene>
    <name evidence="4" type="ORF">STVIR_7935</name>
</gene>
<feature type="domain" description="Phosphomevalonate dehydratase large subunit-like" evidence="3">
    <location>
        <begin position="27"/>
        <end position="431"/>
    </location>
</feature>
<dbReference type="Pfam" id="PF04412">
    <property type="entry name" value="AcnX"/>
    <property type="match status" value="1"/>
</dbReference>
<reference evidence="4 5" key="1">
    <citation type="journal article" date="2013" name="Genome Announc.">
        <title>Draft Genome Sequence of Streptomyces viridochromogenes Strain Tu57, Producer of Avilamycin.</title>
        <authorList>
            <person name="Gruning B.A."/>
            <person name="Erxleben A."/>
            <person name="Hahnlein A."/>
            <person name="Gunther S."/>
        </authorList>
    </citation>
    <scope>NUCLEOTIDE SEQUENCE [LARGE SCALE GENOMIC DNA]</scope>
    <source>
        <strain evidence="4 5">Tue57</strain>
    </source>
</reference>
<keyword evidence="1" id="KW-0408">Iron</keyword>
<dbReference type="PANTHER" id="PTHR36577:SF3">
    <property type="entry name" value="DUF521 DOMAIN PROTEIN (AFU_ORTHOLOGUE AFUA_6G00490)"/>
    <property type="match status" value="1"/>
</dbReference>
<keyword evidence="2" id="KW-0456">Lyase</keyword>
<proteinExistence type="predicted"/>
<evidence type="ECO:0000259" key="3">
    <source>
        <dbReference type="Pfam" id="PF04412"/>
    </source>
</evidence>
<evidence type="ECO:0000256" key="1">
    <source>
        <dbReference type="ARBA" id="ARBA00023004"/>
    </source>
</evidence>
<comment type="caution">
    <text evidence="4">The sequence shown here is derived from an EMBL/GenBank/DDBJ whole genome shotgun (WGS) entry which is preliminary data.</text>
</comment>